<evidence type="ECO:0000256" key="5">
    <source>
        <dbReference type="ARBA" id="ARBA00023155"/>
    </source>
</evidence>
<feature type="region of interest" description="Disordered" evidence="9">
    <location>
        <begin position="59"/>
        <end position="147"/>
    </location>
</feature>
<feature type="compositionally biased region" description="Low complexity" evidence="9">
    <location>
        <begin position="356"/>
        <end position="365"/>
    </location>
</feature>
<organism evidence="12">
    <name type="scientific">Thrips palmi</name>
    <name type="common">Melon thrips</name>
    <dbReference type="NCBI Taxonomy" id="161013"/>
    <lineage>
        <taxon>Eukaryota</taxon>
        <taxon>Metazoa</taxon>
        <taxon>Ecdysozoa</taxon>
        <taxon>Arthropoda</taxon>
        <taxon>Hexapoda</taxon>
        <taxon>Insecta</taxon>
        <taxon>Pterygota</taxon>
        <taxon>Neoptera</taxon>
        <taxon>Paraneoptera</taxon>
        <taxon>Thysanoptera</taxon>
        <taxon>Terebrantia</taxon>
        <taxon>Thripoidea</taxon>
        <taxon>Thripidae</taxon>
        <taxon>Thrips</taxon>
    </lineage>
</organism>
<dbReference type="PANTHER" id="PTHR45874:SF4">
    <property type="entry name" value="HOMEOBOX PROTEIN ABDOMINAL-B"/>
    <property type="match status" value="1"/>
</dbReference>
<dbReference type="SMART" id="SM00389">
    <property type="entry name" value="HOX"/>
    <property type="match status" value="1"/>
</dbReference>
<dbReference type="Gene3D" id="1.10.10.60">
    <property type="entry name" value="Homeodomain-like"/>
    <property type="match status" value="1"/>
</dbReference>
<keyword evidence="11" id="KW-1185">Reference proteome</keyword>
<feature type="compositionally biased region" description="Basic residues" evidence="9">
    <location>
        <begin position="366"/>
        <end position="377"/>
    </location>
</feature>
<dbReference type="CDD" id="cd00086">
    <property type="entry name" value="homeodomain"/>
    <property type="match status" value="1"/>
</dbReference>
<evidence type="ECO:0000256" key="6">
    <source>
        <dbReference type="ARBA" id="ARBA00023242"/>
    </source>
</evidence>
<reference evidence="12" key="1">
    <citation type="submission" date="2025-08" db="UniProtKB">
        <authorList>
            <consortium name="RefSeq"/>
        </authorList>
    </citation>
    <scope>IDENTIFICATION</scope>
    <source>
        <tissue evidence="12">Total insect</tissue>
    </source>
</reference>
<keyword evidence="4 7" id="KW-0238">DNA-binding</keyword>
<keyword evidence="5 7" id="KW-0371">Homeobox</keyword>
<dbReference type="GO" id="GO:0005634">
    <property type="term" value="C:nucleus"/>
    <property type="evidence" value="ECO:0007669"/>
    <property type="project" value="UniProtKB-SubCell"/>
</dbReference>
<dbReference type="PANTHER" id="PTHR45874">
    <property type="entry name" value="HOMEOBOX PROTEIN ABDOMINAL-B"/>
    <property type="match status" value="1"/>
</dbReference>
<dbReference type="InterPro" id="IPR046333">
    <property type="entry name" value="HXA10/ABDB-like"/>
</dbReference>
<dbReference type="OrthoDB" id="6159439at2759"/>
<evidence type="ECO:0000259" key="10">
    <source>
        <dbReference type="PROSITE" id="PS50071"/>
    </source>
</evidence>
<accession>A0A6P8YDN1</accession>
<name>A0A6P8YDN1_THRPL</name>
<evidence type="ECO:0000256" key="2">
    <source>
        <dbReference type="ARBA" id="ARBA00006317"/>
    </source>
</evidence>
<evidence type="ECO:0000256" key="3">
    <source>
        <dbReference type="ARBA" id="ARBA00022473"/>
    </source>
</evidence>
<dbReference type="KEGG" id="tpal:117641371"/>
<dbReference type="Proteomes" id="UP000515158">
    <property type="component" value="Unplaced"/>
</dbReference>
<keyword evidence="3" id="KW-0217">Developmental protein</keyword>
<dbReference type="AlphaFoldDB" id="A0A6P8YDN1"/>
<dbReference type="PROSITE" id="PS00027">
    <property type="entry name" value="HOMEOBOX_1"/>
    <property type="match status" value="1"/>
</dbReference>
<dbReference type="InParanoid" id="A0A6P8YDN1"/>
<dbReference type="FunFam" id="1.10.10.60:FF:000166">
    <property type="entry name" value="homeobox protein Hox-C11"/>
    <property type="match status" value="1"/>
</dbReference>
<dbReference type="RefSeq" id="XP_034234521.1">
    <property type="nucleotide sequence ID" value="XM_034378630.1"/>
</dbReference>
<evidence type="ECO:0000256" key="4">
    <source>
        <dbReference type="ARBA" id="ARBA00023125"/>
    </source>
</evidence>
<feature type="DNA-binding region" description="Homeobox" evidence="7">
    <location>
        <begin position="289"/>
        <end position="348"/>
    </location>
</feature>
<evidence type="ECO:0000313" key="12">
    <source>
        <dbReference type="RefSeq" id="XP_034234521.1"/>
    </source>
</evidence>
<comment type="similarity">
    <text evidence="2">Belongs to the Abd-B homeobox family.</text>
</comment>
<feature type="region of interest" description="Disordered" evidence="9">
    <location>
        <begin position="340"/>
        <end position="396"/>
    </location>
</feature>
<proteinExistence type="inferred from homology"/>
<keyword evidence="6 7" id="KW-0539">Nucleus</keyword>
<dbReference type="InterPro" id="IPR017970">
    <property type="entry name" value="Homeobox_CS"/>
</dbReference>
<dbReference type="PRINTS" id="PR00024">
    <property type="entry name" value="HOMEOBOX"/>
</dbReference>
<gene>
    <name evidence="12" type="primary">LOC117641371</name>
</gene>
<protein>
    <submittedName>
        <fullName evidence="12">Homeobox protein abdominal-B</fullName>
    </submittedName>
</protein>
<dbReference type="GO" id="GO:0000978">
    <property type="term" value="F:RNA polymerase II cis-regulatory region sequence-specific DNA binding"/>
    <property type="evidence" value="ECO:0007669"/>
    <property type="project" value="TreeGrafter"/>
</dbReference>
<comment type="subcellular location">
    <subcellularLocation>
        <location evidence="1 7 8">Nucleus</location>
    </subcellularLocation>
</comment>
<evidence type="ECO:0000256" key="9">
    <source>
        <dbReference type="SAM" id="MobiDB-lite"/>
    </source>
</evidence>
<sequence length="396" mass="42318">MYGARLRLPCSFSPATLASIQAGPASGVTWWAMMSGAPYEDSPPPHALSTPVTSPGPVATAAVVAPPHTPSLGGNASSAASSASPPTSAVPPPPTSSAPATPIHIPAKRPSTGGGYSDCGGGVGSNDSSSVIRHGHTQPWSYPGADMEQPHYGAPTYYNLPEQGRDSRKAVFWSPAAASAAPTPTPEYKYSVTAGGGAPEQPGFAQAWCNYPAYAAPRHHAEAAHYLGGDERRGMDTTAFSSHDSYSLRNYQETVPTTTYPPPGQSTGSLGVTCGSGPNPLEWTGQVTVRKKRKPYSKFQTLELEKEFLFNAYVSKQKRWELARNLNLTERQVKIWFQNRRMKNKKNSQRQAAQQNNNSSSASNNNHHHHTNHHPGHHTVGGPTHPTNGIAVKHHQ</sequence>
<dbReference type="SUPFAM" id="SSF46689">
    <property type="entry name" value="Homeodomain-like"/>
    <property type="match status" value="1"/>
</dbReference>
<dbReference type="GO" id="GO:0000981">
    <property type="term" value="F:DNA-binding transcription factor activity, RNA polymerase II-specific"/>
    <property type="evidence" value="ECO:0007669"/>
    <property type="project" value="InterPro"/>
</dbReference>
<feature type="compositionally biased region" description="Low complexity" evidence="9">
    <location>
        <begin position="76"/>
        <end position="87"/>
    </location>
</feature>
<dbReference type="Pfam" id="PF00046">
    <property type="entry name" value="Homeodomain"/>
    <property type="match status" value="1"/>
</dbReference>
<dbReference type="InterPro" id="IPR020479">
    <property type="entry name" value="HD_metazoa"/>
</dbReference>
<feature type="compositionally biased region" description="Low complexity" evidence="9">
    <location>
        <begin position="378"/>
        <end position="389"/>
    </location>
</feature>
<evidence type="ECO:0000256" key="7">
    <source>
        <dbReference type="PROSITE-ProRule" id="PRU00108"/>
    </source>
</evidence>
<evidence type="ECO:0000313" key="11">
    <source>
        <dbReference type="Proteomes" id="UP000515158"/>
    </source>
</evidence>
<dbReference type="CTD" id="47763"/>
<evidence type="ECO:0000256" key="8">
    <source>
        <dbReference type="RuleBase" id="RU000682"/>
    </source>
</evidence>
<feature type="compositionally biased region" description="Gly residues" evidence="9">
    <location>
        <begin position="112"/>
        <end position="124"/>
    </location>
</feature>
<dbReference type="GeneID" id="117641371"/>
<dbReference type="PROSITE" id="PS50071">
    <property type="entry name" value="HOMEOBOX_2"/>
    <property type="match status" value="1"/>
</dbReference>
<dbReference type="InterPro" id="IPR009057">
    <property type="entry name" value="Homeodomain-like_sf"/>
</dbReference>
<feature type="domain" description="Homeobox" evidence="10">
    <location>
        <begin position="287"/>
        <end position="347"/>
    </location>
</feature>
<evidence type="ECO:0000256" key="1">
    <source>
        <dbReference type="ARBA" id="ARBA00004123"/>
    </source>
</evidence>
<dbReference type="InterPro" id="IPR001356">
    <property type="entry name" value="HD"/>
</dbReference>